<dbReference type="SUPFAM" id="SSF49464">
    <property type="entry name" value="Carboxypeptidase regulatory domain-like"/>
    <property type="match status" value="1"/>
</dbReference>
<evidence type="ECO:0000256" key="4">
    <source>
        <dbReference type="ARBA" id="ARBA00022692"/>
    </source>
</evidence>
<gene>
    <name evidence="10" type="ORF">H8S65_04530</name>
</gene>
<dbReference type="Pfam" id="PF07715">
    <property type="entry name" value="Plug"/>
    <property type="match status" value="1"/>
</dbReference>
<evidence type="ECO:0000313" key="10">
    <source>
        <dbReference type="EMBL" id="MBC5632040.1"/>
    </source>
</evidence>
<comment type="subcellular location">
    <subcellularLocation>
        <location evidence="1 8">Cell outer membrane</location>
        <topology evidence="1 8">Multi-pass membrane protein</topology>
    </subcellularLocation>
</comment>
<organism evidence="10 11">
    <name type="scientific">Parabacteroides hominis</name>
    <dbReference type="NCBI Taxonomy" id="2763057"/>
    <lineage>
        <taxon>Bacteria</taxon>
        <taxon>Pseudomonadati</taxon>
        <taxon>Bacteroidota</taxon>
        <taxon>Bacteroidia</taxon>
        <taxon>Bacteroidales</taxon>
        <taxon>Tannerellaceae</taxon>
        <taxon>Parabacteroides</taxon>
    </lineage>
</organism>
<dbReference type="EMBL" id="JACOOJ010000005">
    <property type="protein sequence ID" value="MBC5632040.1"/>
    <property type="molecule type" value="Genomic_DNA"/>
</dbReference>
<dbReference type="InterPro" id="IPR008969">
    <property type="entry name" value="CarboxyPept-like_regulatory"/>
</dbReference>
<keyword evidence="5" id="KW-0732">Signal</keyword>
<evidence type="ECO:0000259" key="9">
    <source>
        <dbReference type="Pfam" id="PF07715"/>
    </source>
</evidence>
<feature type="domain" description="TonB-dependent receptor plug" evidence="9">
    <location>
        <begin position="274"/>
        <end position="350"/>
    </location>
</feature>
<keyword evidence="11" id="KW-1185">Reference proteome</keyword>
<name>A0ABR7DKU3_9BACT</name>
<dbReference type="SUPFAM" id="SSF56935">
    <property type="entry name" value="Porins"/>
    <property type="match status" value="1"/>
</dbReference>
<keyword evidence="2 8" id="KW-0813">Transport</keyword>
<evidence type="ECO:0000256" key="1">
    <source>
        <dbReference type="ARBA" id="ARBA00004571"/>
    </source>
</evidence>
<evidence type="ECO:0000256" key="8">
    <source>
        <dbReference type="PROSITE-ProRule" id="PRU01360"/>
    </source>
</evidence>
<dbReference type="Pfam" id="PF13715">
    <property type="entry name" value="CarbopepD_reg_2"/>
    <property type="match status" value="1"/>
</dbReference>
<evidence type="ECO:0000313" key="11">
    <source>
        <dbReference type="Proteomes" id="UP000651475"/>
    </source>
</evidence>
<dbReference type="InterPro" id="IPR036942">
    <property type="entry name" value="Beta-barrel_TonB_sf"/>
</dbReference>
<dbReference type="InterPro" id="IPR012910">
    <property type="entry name" value="Plug_dom"/>
</dbReference>
<keyword evidence="3 8" id="KW-1134">Transmembrane beta strand</keyword>
<dbReference type="Gene3D" id="2.40.170.20">
    <property type="entry name" value="TonB-dependent receptor, beta-barrel domain"/>
    <property type="match status" value="1"/>
</dbReference>
<keyword evidence="7 8" id="KW-0998">Cell outer membrane</keyword>
<reference evidence="10 11" key="1">
    <citation type="submission" date="2020-08" db="EMBL/GenBank/DDBJ databases">
        <title>Genome public.</title>
        <authorList>
            <person name="Liu C."/>
            <person name="Sun Q."/>
        </authorList>
    </citation>
    <scope>NUCLEOTIDE SEQUENCE [LARGE SCALE GENOMIC DNA]</scope>
    <source>
        <strain evidence="10 11">NSJ-79</strain>
    </source>
</reference>
<dbReference type="PROSITE" id="PS52016">
    <property type="entry name" value="TONB_DEPENDENT_REC_3"/>
    <property type="match status" value="1"/>
</dbReference>
<keyword evidence="4 8" id="KW-0812">Transmembrane</keyword>
<comment type="similarity">
    <text evidence="8">Belongs to the TonB-dependent receptor family.</text>
</comment>
<evidence type="ECO:0000256" key="6">
    <source>
        <dbReference type="ARBA" id="ARBA00023136"/>
    </source>
</evidence>
<dbReference type="InterPro" id="IPR039426">
    <property type="entry name" value="TonB-dep_rcpt-like"/>
</dbReference>
<evidence type="ECO:0000256" key="5">
    <source>
        <dbReference type="ARBA" id="ARBA00022729"/>
    </source>
</evidence>
<evidence type="ECO:0000256" key="2">
    <source>
        <dbReference type="ARBA" id="ARBA00022448"/>
    </source>
</evidence>
<dbReference type="InterPro" id="IPR037066">
    <property type="entry name" value="Plug_dom_sf"/>
</dbReference>
<dbReference type="Gene3D" id="2.60.40.1120">
    <property type="entry name" value="Carboxypeptidase-like, regulatory domain"/>
    <property type="match status" value="1"/>
</dbReference>
<dbReference type="RefSeq" id="WP_186928826.1">
    <property type="nucleotide sequence ID" value="NZ_JACOOJ010000005.1"/>
</dbReference>
<evidence type="ECO:0000256" key="3">
    <source>
        <dbReference type="ARBA" id="ARBA00022452"/>
    </source>
</evidence>
<accession>A0ABR7DKU3</accession>
<proteinExistence type="inferred from homology"/>
<evidence type="ECO:0000256" key="7">
    <source>
        <dbReference type="ARBA" id="ARBA00023237"/>
    </source>
</evidence>
<comment type="caution">
    <text evidence="10">The sequence shown here is derived from an EMBL/GenBank/DDBJ whole genome shotgun (WGS) entry which is preliminary data.</text>
</comment>
<dbReference type="PANTHER" id="PTHR30069">
    <property type="entry name" value="TONB-DEPENDENT OUTER MEMBRANE RECEPTOR"/>
    <property type="match status" value="1"/>
</dbReference>
<dbReference type="Proteomes" id="UP000651475">
    <property type="component" value="Unassembled WGS sequence"/>
</dbReference>
<keyword evidence="10" id="KW-0675">Receptor</keyword>
<dbReference type="Gene3D" id="3.55.50.30">
    <property type="match status" value="1"/>
</dbReference>
<protein>
    <submittedName>
        <fullName evidence="10">TonB-dependent receptor</fullName>
    </submittedName>
</protein>
<sequence>MRIRQIGYIIIMLIICHSPLFSQQNVSIHAEKQPATEVFRQIAAQSGLTVYYNPTDVDSLIVTLACTDTQPAEAMQQALEGSHLQVFAFADKYLFVLKDKKLITSLPDNFFGSDRKGEEKSNFAAVLNKQKEQKATSENKVYTIGDASAPGSGKIKLSGHMTDFRTGEPVVGAVVYIENPTIAATTDAFGFYTLLLPAGRHNLQIKGMGLKDTQRQVMLNSDGQLDIELEEQVYSLKEVTITSDRIANVRSNILGVERVNIKEIKNVPTVFGEKDVIRIVMMLPGVKAVGEASSGFNVRGGSTDQNLILFNNGTIYNPTHLFGLFSAFNADLVKDIELYKSSIPAKYGGRISSVLEINGREGNKKKFTGSASLGLLTSRITLEGPIGKKTSFIAGGRTTYSDWLLNLLPEKSGYKDGKAGFYDLNLIVDHKFSDKDNLYASGYYSHDHFYFDANERYSYTNANGSLKWRHVFPNRMTGTFTGGYDHYDYLTKTEENPAEAYRLRFGIDQIFGKLDFTHYLNEKHILDFGGGTTYYRLNPGENLPNHPESLIAPDKLQKEQAMETYFYLADRWEINDRLSVSAGLRYMMFNSMGPRTYSLYDPTFLPSEGTETETKTVNGFRAFKTYHAPEIRLSARYAFDGDFSVKAGFNTLQQNIHKLSNTTIMSPTDTWKLSDANIKPQKGMQVAAGLYKNFMGNSIETSIEAYYKTMKDYLDYRSGAQLTMNHHIETDVISTQGKAYGVELMVKKTQGKLNGWVSYSYSRTQLRQHDARISDPINDGNWYPADYDKPHEVKFAGNYKFTQRYSFSLNCDYSTGRPVTLPVSKFNYAGGEFVYYSGRNQYRIPDFFRMDVAFNIEPSHKLTLLTHSTFSIGVYNVTGRKNAYSVYYISEGGKLQGYKMAIFGAPIPYLSYNIKF</sequence>
<dbReference type="Gene3D" id="2.170.130.10">
    <property type="entry name" value="TonB-dependent receptor, plug domain"/>
    <property type="match status" value="1"/>
</dbReference>
<dbReference type="PANTHER" id="PTHR30069:SF29">
    <property type="entry name" value="HEMOGLOBIN AND HEMOGLOBIN-HAPTOGLOBIN-BINDING PROTEIN 1-RELATED"/>
    <property type="match status" value="1"/>
</dbReference>
<keyword evidence="6 8" id="KW-0472">Membrane</keyword>